<evidence type="ECO:0000256" key="4">
    <source>
        <dbReference type="PROSITE-ProRule" id="PRU00042"/>
    </source>
</evidence>
<proteinExistence type="predicted"/>
<feature type="domain" description="C2H2-type" evidence="6">
    <location>
        <begin position="342"/>
        <end position="369"/>
    </location>
</feature>
<dbReference type="AlphaFoldDB" id="A0AAN6NI13"/>
<dbReference type="PROSITE" id="PS50157">
    <property type="entry name" value="ZINC_FINGER_C2H2_2"/>
    <property type="match status" value="3"/>
</dbReference>
<evidence type="ECO:0000256" key="2">
    <source>
        <dbReference type="ARBA" id="ARBA00022771"/>
    </source>
</evidence>
<keyword evidence="8" id="KW-1185">Reference proteome</keyword>
<reference evidence="8" key="1">
    <citation type="journal article" date="2023" name="Mol. Phylogenet. Evol.">
        <title>Genome-scale phylogeny and comparative genomics of the fungal order Sordariales.</title>
        <authorList>
            <person name="Hensen N."/>
            <person name="Bonometti L."/>
            <person name="Westerberg I."/>
            <person name="Brannstrom I.O."/>
            <person name="Guillou S."/>
            <person name="Cros-Aarteil S."/>
            <person name="Calhoun S."/>
            <person name="Haridas S."/>
            <person name="Kuo A."/>
            <person name="Mondo S."/>
            <person name="Pangilinan J."/>
            <person name="Riley R."/>
            <person name="LaButti K."/>
            <person name="Andreopoulos B."/>
            <person name="Lipzen A."/>
            <person name="Chen C."/>
            <person name="Yan M."/>
            <person name="Daum C."/>
            <person name="Ng V."/>
            <person name="Clum A."/>
            <person name="Steindorff A."/>
            <person name="Ohm R.A."/>
            <person name="Martin F."/>
            <person name="Silar P."/>
            <person name="Natvig D.O."/>
            <person name="Lalanne C."/>
            <person name="Gautier V."/>
            <person name="Ament-Velasquez S.L."/>
            <person name="Kruys A."/>
            <person name="Hutchinson M.I."/>
            <person name="Powell A.J."/>
            <person name="Barry K."/>
            <person name="Miller A.N."/>
            <person name="Grigoriev I.V."/>
            <person name="Debuchy R."/>
            <person name="Gladieux P."/>
            <person name="Hiltunen Thoren M."/>
            <person name="Johannesson H."/>
        </authorList>
    </citation>
    <scope>NUCLEOTIDE SEQUENCE [LARGE SCALE GENOMIC DNA]</scope>
    <source>
        <strain evidence="8">CBS 340.73</strain>
    </source>
</reference>
<dbReference type="FunFam" id="3.30.160.60:FF:000446">
    <property type="entry name" value="Zinc finger protein"/>
    <property type="match status" value="1"/>
</dbReference>
<keyword evidence="3" id="KW-0862">Zinc</keyword>
<keyword evidence="2 4" id="KW-0863">Zinc-finger</keyword>
<protein>
    <recommendedName>
        <fullName evidence="6">C2H2-type domain-containing protein</fullName>
    </recommendedName>
</protein>
<feature type="domain" description="C2H2-type" evidence="6">
    <location>
        <begin position="311"/>
        <end position="341"/>
    </location>
</feature>
<comment type="caution">
    <text evidence="7">The sequence shown here is derived from an EMBL/GenBank/DDBJ whole genome shotgun (WGS) entry which is preliminary data.</text>
</comment>
<feature type="domain" description="C2H2-type" evidence="6">
    <location>
        <begin position="279"/>
        <end position="308"/>
    </location>
</feature>
<dbReference type="Pfam" id="PF00096">
    <property type="entry name" value="zf-C2H2"/>
    <property type="match status" value="3"/>
</dbReference>
<dbReference type="PANTHER" id="PTHR23235">
    <property type="entry name" value="KRUEPPEL-LIKE TRANSCRIPTION FACTOR"/>
    <property type="match status" value="1"/>
</dbReference>
<dbReference type="GO" id="GO:0000981">
    <property type="term" value="F:DNA-binding transcription factor activity, RNA polymerase II-specific"/>
    <property type="evidence" value="ECO:0007669"/>
    <property type="project" value="TreeGrafter"/>
</dbReference>
<sequence>MDHLTPPSLTRSPSTPSNTYCPSERSSLDYPSPGLVDQQYKISSIYEEPACSGAPSMDPEMSLPQPEQWGHASVLHHPASSASGMPSILSGEYDTFGSYHYGHHEVYHHHSPHSSSHHHAHSSPLPSSTPPPTGGAGAPRSPGHQSRTSVTSYPPVTSMPVGAMTPRVKMETQSDYGPGSAAQMEMSHYPSPRSIHTPFNPSDNGAYSTASGGYLSDGGSSGCYQPGEAEQHNFYPPPHQTSPFLDGRRPTYRIAAAAGARGGPRRAPRRLTTKEEANFQCEVKGCGKLFSRSYNFKAHMETHDEKREYPFPCSVADCNKKFVRKTDLQRHHQSVHMKERNHKCDYCGRLFARKDTLRRHMEDGCSKRFDIGTLDLRATDHNANVYDPLIRPMGGGQHQHHAHHHLLPHTVHHSALPPMAIPPLASSSTPPAIRSLTAGGGDHQSQQHHWGR</sequence>
<evidence type="ECO:0000256" key="3">
    <source>
        <dbReference type="ARBA" id="ARBA00022833"/>
    </source>
</evidence>
<dbReference type="SMART" id="SM00355">
    <property type="entry name" value="ZnF_C2H2"/>
    <property type="match status" value="3"/>
</dbReference>
<feature type="region of interest" description="Disordered" evidence="5">
    <location>
        <begin position="414"/>
        <end position="452"/>
    </location>
</feature>
<feature type="region of interest" description="Disordered" evidence="5">
    <location>
        <begin position="107"/>
        <end position="166"/>
    </location>
</feature>
<evidence type="ECO:0000256" key="5">
    <source>
        <dbReference type="SAM" id="MobiDB-lite"/>
    </source>
</evidence>
<evidence type="ECO:0000313" key="7">
    <source>
        <dbReference type="EMBL" id="KAK3946237.1"/>
    </source>
</evidence>
<dbReference type="InterPro" id="IPR013087">
    <property type="entry name" value="Znf_C2H2_type"/>
</dbReference>
<dbReference type="Proteomes" id="UP001303473">
    <property type="component" value="Unassembled WGS sequence"/>
</dbReference>
<feature type="compositionally biased region" description="Polar residues" evidence="5">
    <location>
        <begin position="443"/>
        <end position="452"/>
    </location>
</feature>
<accession>A0AAN6NI13</accession>
<feature type="compositionally biased region" description="Polar residues" evidence="5">
    <location>
        <begin position="144"/>
        <end position="155"/>
    </location>
</feature>
<dbReference type="InterPro" id="IPR036236">
    <property type="entry name" value="Znf_C2H2_sf"/>
</dbReference>
<evidence type="ECO:0000256" key="1">
    <source>
        <dbReference type="ARBA" id="ARBA00022723"/>
    </source>
</evidence>
<feature type="compositionally biased region" description="Low complexity" evidence="5">
    <location>
        <begin position="1"/>
        <end position="19"/>
    </location>
</feature>
<evidence type="ECO:0000313" key="8">
    <source>
        <dbReference type="Proteomes" id="UP001303473"/>
    </source>
</evidence>
<dbReference type="Gene3D" id="3.30.160.60">
    <property type="entry name" value="Classic Zinc Finger"/>
    <property type="match status" value="3"/>
</dbReference>
<dbReference type="PROSITE" id="PS00028">
    <property type="entry name" value="ZINC_FINGER_C2H2_1"/>
    <property type="match status" value="2"/>
</dbReference>
<keyword evidence="1" id="KW-0479">Metal-binding</keyword>
<name>A0AAN6NI13_9PEZI</name>
<gene>
    <name evidence="7" type="ORF">QBC46DRAFT_2870</name>
</gene>
<evidence type="ECO:0000259" key="6">
    <source>
        <dbReference type="PROSITE" id="PS50157"/>
    </source>
</evidence>
<dbReference type="GO" id="GO:0000978">
    <property type="term" value="F:RNA polymerase II cis-regulatory region sequence-specific DNA binding"/>
    <property type="evidence" value="ECO:0007669"/>
    <property type="project" value="TreeGrafter"/>
</dbReference>
<dbReference type="SUPFAM" id="SSF57667">
    <property type="entry name" value="beta-beta-alpha zinc fingers"/>
    <property type="match status" value="2"/>
</dbReference>
<dbReference type="GO" id="GO:0008270">
    <property type="term" value="F:zinc ion binding"/>
    <property type="evidence" value="ECO:0007669"/>
    <property type="project" value="UniProtKB-KW"/>
</dbReference>
<dbReference type="PANTHER" id="PTHR23235:SF120">
    <property type="entry name" value="KRUPPEL-LIKE FACTOR 15"/>
    <property type="match status" value="1"/>
</dbReference>
<organism evidence="7 8">
    <name type="scientific">Diplogelasinospora grovesii</name>
    <dbReference type="NCBI Taxonomy" id="303347"/>
    <lineage>
        <taxon>Eukaryota</taxon>
        <taxon>Fungi</taxon>
        <taxon>Dikarya</taxon>
        <taxon>Ascomycota</taxon>
        <taxon>Pezizomycotina</taxon>
        <taxon>Sordariomycetes</taxon>
        <taxon>Sordariomycetidae</taxon>
        <taxon>Sordariales</taxon>
        <taxon>Diplogelasinosporaceae</taxon>
        <taxon>Diplogelasinospora</taxon>
    </lineage>
</organism>
<feature type="region of interest" description="Disordered" evidence="5">
    <location>
        <begin position="1"/>
        <end position="71"/>
    </location>
</feature>
<feature type="compositionally biased region" description="Basic residues" evidence="5">
    <location>
        <begin position="107"/>
        <end position="121"/>
    </location>
</feature>
<dbReference type="EMBL" id="MU853752">
    <property type="protein sequence ID" value="KAK3946237.1"/>
    <property type="molecule type" value="Genomic_DNA"/>
</dbReference>